<feature type="chain" id="PRO_5004544122" evidence="1">
    <location>
        <begin position="24"/>
        <end position="263"/>
    </location>
</feature>
<dbReference type="GeneID" id="19302404"/>
<dbReference type="KEGG" id="gtr:GLOTRDRAFT_131902"/>
<reference evidence="2 3" key="1">
    <citation type="journal article" date="2012" name="Science">
        <title>The Paleozoic origin of enzymatic lignin decomposition reconstructed from 31 fungal genomes.</title>
        <authorList>
            <person name="Floudas D."/>
            <person name="Binder M."/>
            <person name="Riley R."/>
            <person name="Barry K."/>
            <person name="Blanchette R.A."/>
            <person name="Henrissat B."/>
            <person name="Martinez A.T."/>
            <person name="Otillar R."/>
            <person name="Spatafora J.W."/>
            <person name="Yadav J.S."/>
            <person name="Aerts A."/>
            <person name="Benoit I."/>
            <person name="Boyd A."/>
            <person name="Carlson A."/>
            <person name="Copeland A."/>
            <person name="Coutinho P.M."/>
            <person name="de Vries R.P."/>
            <person name="Ferreira P."/>
            <person name="Findley K."/>
            <person name="Foster B."/>
            <person name="Gaskell J."/>
            <person name="Glotzer D."/>
            <person name="Gorecki P."/>
            <person name="Heitman J."/>
            <person name="Hesse C."/>
            <person name="Hori C."/>
            <person name="Igarashi K."/>
            <person name="Jurgens J.A."/>
            <person name="Kallen N."/>
            <person name="Kersten P."/>
            <person name="Kohler A."/>
            <person name="Kuees U."/>
            <person name="Kumar T.K.A."/>
            <person name="Kuo A."/>
            <person name="LaButti K."/>
            <person name="Larrondo L.F."/>
            <person name="Lindquist E."/>
            <person name="Ling A."/>
            <person name="Lombard V."/>
            <person name="Lucas S."/>
            <person name="Lundell T."/>
            <person name="Martin R."/>
            <person name="McLaughlin D.J."/>
            <person name="Morgenstern I."/>
            <person name="Morin E."/>
            <person name="Murat C."/>
            <person name="Nagy L.G."/>
            <person name="Nolan M."/>
            <person name="Ohm R.A."/>
            <person name="Patyshakuliyeva A."/>
            <person name="Rokas A."/>
            <person name="Ruiz-Duenas F.J."/>
            <person name="Sabat G."/>
            <person name="Salamov A."/>
            <person name="Samejima M."/>
            <person name="Schmutz J."/>
            <person name="Slot J.C."/>
            <person name="St John F."/>
            <person name="Stenlid J."/>
            <person name="Sun H."/>
            <person name="Sun S."/>
            <person name="Syed K."/>
            <person name="Tsang A."/>
            <person name="Wiebenga A."/>
            <person name="Young D."/>
            <person name="Pisabarro A."/>
            <person name="Eastwood D.C."/>
            <person name="Martin F."/>
            <person name="Cullen D."/>
            <person name="Grigoriev I.V."/>
            <person name="Hibbett D.S."/>
        </authorList>
    </citation>
    <scope>NUCLEOTIDE SEQUENCE [LARGE SCALE GENOMIC DNA]</scope>
    <source>
        <strain evidence="2 3">ATCC 11539</strain>
    </source>
</reference>
<dbReference type="Proteomes" id="UP000030669">
    <property type="component" value="Unassembled WGS sequence"/>
</dbReference>
<evidence type="ECO:0000256" key="1">
    <source>
        <dbReference type="SAM" id="SignalP"/>
    </source>
</evidence>
<name>S7PYE1_GLOTA</name>
<protein>
    <submittedName>
        <fullName evidence="2">Uncharacterized protein</fullName>
    </submittedName>
</protein>
<keyword evidence="1" id="KW-0732">Signal</keyword>
<evidence type="ECO:0000313" key="3">
    <source>
        <dbReference type="Proteomes" id="UP000030669"/>
    </source>
</evidence>
<dbReference type="RefSeq" id="XP_007868944.1">
    <property type="nucleotide sequence ID" value="XM_007870753.1"/>
</dbReference>
<sequence>MKQKCFALFGQQGLARLFTTALAAVALRSFDFNINTNQKDFGIPGRDGDFGFGSSCLSHSHWQGGGSYCCQVAYLNTNGNVGTVTMTANTKSTGADALGGKTDGATLKSLATDILNTCWSGNGDHSGRWAGAGFQRLFTTALAAVALRSFDFNINTNQKDFGIPGRDGDFGFGSSCLSHSHWQGGGSYCCQVAYLNTNGNVGTVTMTANTKSTGADALGGKTDGATLKSLATDILNTCWSGNGDHSGRWAGAGFQVGLSGGTC</sequence>
<accession>S7PYE1</accession>
<dbReference type="EMBL" id="KB469307">
    <property type="protein sequence ID" value="EPQ52666.1"/>
    <property type="molecule type" value="Genomic_DNA"/>
</dbReference>
<keyword evidence="3" id="KW-1185">Reference proteome</keyword>
<gene>
    <name evidence="2" type="ORF">GLOTRDRAFT_131902</name>
</gene>
<proteinExistence type="predicted"/>
<dbReference type="HOGENOM" id="CLU_1057882_0_0_1"/>
<dbReference type="AlphaFoldDB" id="S7PYE1"/>
<organism evidence="2 3">
    <name type="scientific">Gloeophyllum trabeum (strain ATCC 11539 / FP-39264 / Madison 617)</name>
    <name type="common">Brown rot fungus</name>
    <dbReference type="NCBI Taxonomy" id="670483"/>
    <lineage>
        <taxon>Eukaryota</taxon>
        <taxon>Fungi</taxon>
        <taxon>Dikarya</taxon>
        <taxon>Basidiomycota</taxon>
        <taxon>Agaricomycotina</taxon>
        <taxon>Agaricomycetes</taxon>
        <taxon>Gloeophyllales</taxon>
        <taxon>Gloeophyllaceae</taxon>
        <taxon>Gloeophyllum</taxon>
    </lineage>
</organism>
<evidence type="ECO:0000313" key="2">
    <source>
        <dbReference type="EMBL" id="EPQ52666.1"/>
    </source>
</evidence>
<feature type="signal peptide" evidence="1">
    <location>
        <begin position="1"/>
        <end position="23"/>
    </location>
</feature>